<dbReference type="InterPro" id="IPR007844">
    <property type="entry name" value="AsmA"/>
</dbReference>
<sequence>MIQKKTTLLSVSALLVLLAFTIVLTALALNTVNLRSSFAEYITQQTKRNVTIGGDVEMDLGFSESGSLLLTLKTEDVVVYNNPDFSAEPMLHVPWVELELGLLSILTGGFDVYGLLIERPRFDLVRLIDGRSNWQDIGILAVLPANQVNVYAGVVHWRDRMTQQAVTLADLSWRSSRSETDPTISWQTSFQLLSEVFRSPLAVRLSANTPVKPGQSSDVELNEVVGNVTAPGLVLSMRLPEMSVSIDSGRIHVAESVVTIAAAGAEVALKIADLNIDTSARQIRAALLDADCFIGRFPSTITADAIAIDLSNQRIVVPKVAVTWLDTELFGDLSATWAEGEPEVLADFDIPSADVQAILRNAGVALSDFVSSGLRPISLSGKVRLQENQWALDGLTVKADDTIVTGWVRNHREDSAAWTFALESDDFLLVDKAEDGSRSITSAGVLVGLLADRLSNLPADVTATGSIVVGHLWIDQMLTKHVIAQIRSKGKIMSIAPLSGELYEGTGKLFLWLDRRAESPLILVRQAVGDFNLGKLLRDADDIAGIEASADFELVLAVEGRTGAELLKNARGVATVDLRNGELSVELFKQVLGSFNTQLVRAISAQLPELKVEQASTTIRIDRGMVQNQDFRFVGPEFWMEGKGSLSLSAGAMDYRILLALENDLSRDLGGIPVIPFQITGSVGDPKITLDVQELVRFKIEHELTGVLPRPSSVLPDQAAITLIQQLERQITNLQQTLDSE</sequence>
<organism evidence="2">
    <name type="scientific">hydrothermal vent metagenome</name>
    <dbReference type="NCBI Taxonomy" id="652676"/>
    <lineage>
        <taxon>unclassified sequences</taxon>
        <taxon>metagenomes</taxon>
        <taxon>ecological metagenomes</taxon>
    </lineage>
</organism>
<accession>A0A160TTI0</accession>
<dbReference type="AlphaFoldDB" id="A0A160TTI0"/>
<protein>
    <submittedName>
        <fullName evidence="2">AsmA protein</fullName>
    </submittedName>
</protein>
<proteinExistence type="predicted"/>
<reference evidence="2" key="1">
    <citation type="submission" date="2015-10" db="EMBL/GenBank/DDBJ databases">
        <authorList>
            <person name="Gilbert D.G."/>
        </authorList>
    </citation>
    <scope>NUCLEOTIDE SEQUENCE</scope>
</reference>
<dbReference type="PANTHER" id="PTHR30441:SF4">
    <property type="entry name" value="PROTEIN ASMA"/>
    <property type="match status" value="1"/>
</dbReference>
<dbReference type="Pfam" id="PF05170">
    <property type="entry name" value="AsmA"/>
    <property type="match status" value="2"/>
</dbReference>
<gene>
    <name evidence="2" type="ORF">MGWOODY_XGa486</name>
</gene>
<evidence type="ECO:0000313" key="2">
    <source>
        <dbReference type="EMBL" id="CUS51166.1"/>
    </source>
</evidence>
<name>A0A160TTI0_9ZZZZ</name>
<dbReference type="PANTHER" id="PTHR30441">
    <property type="entry name" value="DUF748 DOMAIN-CONTAINING PROTEIN"/>
    <property type="match status" value="1"/>
</dbReference>
<feature type="domain" description="AsmA" evidence="1">
    <location>
        <begin position="452"/>
        <end position="631"/>
    </location>
</feature>
<dbReference type="GO" id="GO:0090313">
    <property type="term" value="P:regulation of protein targeting to membrane"/>
    <property type="evidence" value="ECO:0007669"/>
    <property type="project" value="TreeGrafter"/>
</dbReference>
<dbReference type="EMBL" id="CZRL01000056">
    <property type="protein sequence ID" value="CUS51166.1"/>
    <property type="molecule type" value="Genomic_DNA"/>
</dbReference>
<dbReference type="InterPro" id="IPR052894">
    <property type="entry name" value="AsmA-related"/>
</dbReference>
<evidence type="ECO:0000259" key="1">
    <source>
        <dbReference type="Pfam" id="PF05170"/>
    </source>
</evidence>
<dbReference type="GO" id="GO:0005886">
    <property type="term" value="C:plasma membrane"/>
    <property type="evidence" value="ECO:0007669"/>
    <property type="project" value="TreeGrafter"/>
</dbReference>
<feature type="domain" description="AsmA" evidence="1">
    <location>
        <begin position="5"/>
        <end position="280"/>
    </location>
</feature>